<dbReference type="AlphaFoldDB" id="A0A8T2MR82"/>
<sequence length="220" mass="24513">MSLLSAGAEEQLELPPCGQFRYMTKPQLQQLAECKDLTVPDGITKKELPDQLREALHLEELWAEQDAEFECQTQLEKEQPGHCYELEKFQLEHQFELEKLRLANERGPWERAKVHQVLPPQDVVEPLAGLSETFISTLKEVQENPQLSREALVGAQRADPGLKEAFVLAEAQAVEAVAIGGYHLQDGRYKGHSPMAPVCVVAPPDPDGEGEGPRASFPEP</sequence>
<keyword evidence="3" id="KW-1185">Reference proteome</keyword>
<dbReference type="Proteomes" id="UP000824540">
    <property type="component" value="Unassembled WGS sequence"/>
</dbReference>
<evidence type="ECO:0000256" key="1">
    <source>
        <dbReference type="SAM" id="MobiDB-lite"/>
    </source>
</evidence>
<evidence type="ECO:0000313" key="3">
    <source>
        <dbReference type="Proteomes" id="UP000824540"/>
    </source>
</evidence>
<feature type="region of interest" description="Disordered" evidence="1">
    <location>
        <begin position="200"/>
        <end position="220"/>
    </location>
</feature>
<feature type="non-terminal residue" evidence="2">
    <location>
        <position position="1"/>
    </location>
</feature>
<name>A0A8T2MR82_9TELE</name>
<organism evidence="2 3">
    <name type="scientific">Albula glossodonta</name>
    <name type="common">roundjaw bonefish</name>
    <dbReference type="NCBI Taxonomy" id="121402"/>
    <lineage>
        <taxon>Eukaryota</taxon>
        <taxon>Metazoa</taxon>
        <taxon>Chordata</taxon>
        <taxon>Craniata</taxon>
        <taxon>Vertebrata</taxon>
        <taxon>Euteleostomi</taxon>
        <taxon>Actinopterygii</taxon>
        <taxon>Neopterygii</taxon>
        <taxon>Teleostei</taxon>
        <taxon>Albuliformes</taxon>
        <taxon>Albulidae</taxon>
        <taxon>Albula</taxon>
    </lineage>
</organism>
<gene>
    <name evidence="2" type="ORF">JZ751_013966</name>
</gene>
<proteinExistence type="predicted"/>
<evidence type="ECO:0000313" key="2">
    <source>
        <dbReference type="EMBL" id="KAG9328431.1"/>
    </source>
</evidence>
<comment type="caution">
    <text evidence="2">The sequence shown here is derived from an EMBL/GenBank/DDBJ whole genome shotgun (WGS) entry which is preliminary data.</text>
</comment>
<protein>
    <submittedName>
        <fullName evidence="2">Uncharacterized protein</fullName>
    </submittedName>
</protein>
<reference evidence="2" key="1">
    <citation type="thesis" date="2021" institute="BYU ScholarsArchive" country="Provo, UT, USA">
        <title>Applications of and Algorithms for Genome Assembly and Genomic Analyses with an Emphasis on Marine Teleosts.</title>
        <authorList>
            <person name="Pickett B.D."/>
        </authorList>
    </citation>
    <scope>NUCLEOTIDE SEQUENCE</scope>
    <source>
        <strain evidence="2">HI-2016</strain>
    </source>
</reference>
<dbReference type="EMBL" id="JAFBMS010002242">
    <property type="protein sequence ID" value="KAG9328431.1"/>
    <property type="molecule type" value="Genomic_DNA"/>
</dbReference>
<accession>A0A8T2MR82</accession>